<dbReference type="OMA" id="YHSQPAE"/>
<proteinExistence type="predicted"/>
<dbReference type="eggNOG" id="KOG3294">
    <property type="taxonomic scope" value="Eukaryota"/>
</dbReference>
<dbReference type="GO" id="GO:0045893">
    <property type="term" value="P:positive regulation of DNA-templated transcription"/>
    <property type="evidence" value="ECO:0000318"/>
    <property type="project" value="GO_Central"/>
</dbReference>
<dbReference type="STRING" id="88036.D8S6U6"/>
<dbReference type="PANTHER" id="PTHR31606:SF1">
    <property type="entry name" value="WW DOMAIN BINDING PROTEIN 2, ISOFORM E"/>
    <property type="match status" value="1"/>
</dbReference>
<dbReference type="GO" id="GO:0031490">
    <property type="term" value="F:chromatin DNA binding"/>
    <property type="evidence" value="ECO:0000318"/>
    <property type="project" value="GO_Central"/>
</dbReference>
<sequence length="203" mass="22962">MALNPQLHPSGFPLPFVNEVLALARDGVEFQVEKLPDVPSGKIVTKGTIYLSNIRLVFVARQPVGNFFAFDMPLMFIHEESFNQPIFFCNNLSGKVHPVIQEGANPALYAPYPFKILFKEGGVGTFIPIFFGLLRSIRATESMRAAAQNPIPETQAPVDDMIRHAYIDPNDPTRLYLQQPLEPESELRRRHYNAPIEQQVSHY</sequence>
<dbReference type="Gramene" id="EFJ07430">
    <property type="protein sequence ID" value="EFJ07430"/>
    <property type="gene ID" value="SELMODRAFT_236300"/>
</dbReference>
<dbReference type="HOGENOM" id="CLU_085214_0_0_1"/>
<dbReference type="EMBL" id="GL377604">
    <property type="protein sequence ID" value="EFJ19995.1"/>
    <property type="molecule type" value="Genomic_DNA"/>
</dbReference>
<dbReference type="Proteomes" id="UP000001514">
    <property type="component" value="Unassembled WGS sequence"/>
</dbReference>
<reference evidence="2 3" key="1">
    <citation type="journal article" date="2011" name="Science">
        <title>The Selaginella genome identifies genetic changes associated with the evolution of vascular plants.</title>
        <authorList>
            <person name="Banks J.A."/>
            <person name="Nishiyama T."/>
            <person name="Hasebe M."/>
            <person name="Bowman J.L."/>
            <person name="Gribskov M."/>
            <person name="dePamphilis C."/>
            <person name="Albert V.A."/>
            <person name="Aono N."/>
            <person name="Aoyama T."/>
            <person name="Ambrose B.A."/>
            <person name="Ashton N.W."/>
            <person name="Axtell M.J."/>
            <person name="Barker E."/>
            <person name="Barker M.S."/>
            <person name="Bennetzen J.L."/>
            <person name="Bonawitz N.D."/>
            <person name="Chapple C."/>
            <person name="Cheng C."/>
            <person name="Correa L.G."/>
            <person name="Dacre M."/>
            <person name="DeBarry J."/>
            <person name="Dreyer I."/>
            <person name="Elias M."/>
            <person name="Engstrom E.M."/>
            <person name="Estelle M."/>
            <person name="Feng L."/>
            <person name="Finet C."/>
            <person name="Floyd S.K."/>
            <person name="Frommer W.B."/>
            <person name="Fujita T."/>
            <person name="Gramzow L."/>
            <person name="Gutensohn M."/>
            <person name="Harholt J."/>
            <person name="Hattori M."/>
            <person name="Heyl A."/>
            <person name="Hirai T."/>
            <person name="Hiwatashi Y."/>
            <person name="Ishikawa M."/>
            <person name="Iwata M."/>
            <person name="Karol K.G."/>
            <person name="Koehler B."/>
            <person name="Kolukisaoglu U."/>
            <person name="Kubo M."/>
            <person name="Kurata T."/>
            <person name="Lalonde S."/>
            <person name="Li K."/>
            <person name="Li Y."/>
            <person name="Litt A."/>
            <person name="Lyons E."/>
            <person name="Manning G."/>
            <person name="Maruyama T."/>
            <person name="Michael T.P."/>
            <person name="Mikami K."/>
            <person name="Miyazaki S."/>
            <person name="Morinaga S."/>
            <person name="Murata T."/>
            <person name="Mueller-Roeber B."/>
            <person name="Nelson D.R."/>
            <person name="Obara M."/>
            <person name="Oguri Y."/>
            <person name="Olmstead R.G."/>
            <person name="Onodera N."/>
            <person name="Petersen B.L."/>
            <person name="Pils B."/>
            <person name="Prigge M."/>
            <person name="Rensing S.A."/>
            <person name="Riano-Pachon D.M."/>
            <person name="Roberts A.W."/>
            <person name="Sato Y."/>
            <person name="Scheller H.V."/>
            <person name="Schulz B."/>
            <person name="Schulz C."/>
            <person name="Shakirov E.V."/>
            <person name="Shibagaki N."/>
            <person name="Shinohara N."/>
            <person name="Shippen D.E."/>
            <person name="Soerensen I."/>
            <person name="Sotooka R."/>
            <person name="Sugimoto N."/>
            <person name="Sugita M."/>
            <person name="Sumikawa N."/>
            <person name="Tanurdzic M."/>
            <person name="Theissen G."/>
            <person name="Ulvskov P."/>
            <person name="Wakazuki S."/>
            <person name="Weng J.K."/>
            <person name="Willats W.W."/>
            <person name="Wipf D."/>
            <person name="Wolf P.G."/>
            <person name="Yang L."/>
            <person name="Zimmer A.D."/>
            <person name="Zhu Q."/>
            <person name="Mitros T."/>
            <person name="Hellsten U."/>
            <person name="Loque D."/>
            <person name="Otillar R."/>
            <person name="Salamov A."/>
            <person name="Schmutz J."/>
            <person name="Shapiro H."/>
            <person name="Lindquist E."/>
            <person name="Lucas S."/>
            <person name="Rokhsar D."/>
            <person name="Grigoriev I.V."/>
        </authorList>
    </citation>
    <scope>NUCLEOTIDE SEQUENCE [LARGE SCALE GENOMIC DNA]</scope>
</reference>
<dbReference type="SUPFAM" id="SSF50729">
    <property type="entry name" value="PH domain-like"/>
    <property type="match status" value="1"/>
</dbReference>
<dbReference type="OrthoDB" id="1259151at2759"/>
<gene>
    <name evidence="2" type="ORF">SELMODRAFT_109689</name>
    <name evidence="1" type="ORF">SELMODRAFT_236300</name>
</gene>
<dbReference type="CDD" id="cd13214">
    <property type="entry name" value="PH-GRAM_WBP2"/>
    <property type="match status" value="1"/>
</dbReference>
<organism evidence="3">
    <name type="scientific">Selaginella moellendorffii</name>
    <name type="common">Spikemoss</name>
    <dbReference type="NCBI Taxonomy" id="88036"/>
    <lineage>
        <taxon>Eukaryota</taxon>
        <taxon>Viridiplantae</taxon>
        <taxon>Streptophyta</taxon>
        <taxon>Embryophyta</taxon>
        <taxon>Tracheophyta</taxon>
        <taxon>Lycopodiopsida</taxon>
        <taxon>Selaginellales</taxon>
        <taxon>Selaginellaceae</taxon>
        <taxon>Selaginella</taxon>
    </lineage>
</organism>
<dbReference type="PANTHER" id="PTHR31606">
    <property type="entry name" value="WW DOMAIN BINDING PROTEIN 2, ISOFORM E"/>
    <property type="match status" value="1"/>
</dbReference>
<dbReference type="InParanoid" id="D8S6U6"/>
<dbReference type="GO" id="GO:0005634">
    <property type="term" value="C:nucleus"/>
    <property type="evidence" value="ECO:0000318"/>
    <property type="project" value="GO_Central"/>
</dbReference>
<evidence type="ECO:0008006" key="4">
    <source>
        <dbReference type="Google" id="ProtNLM"/>
    </source>
</evidence>
<dbReference type="KEGG" id="smo:SELMODRAFT_109689"/>
<name>D8S6U6_SELML</name>
<dbReference type="InterPro" id="IPR044852">
    <property type="entry name" value="WBP2-like"/>
</dbReference>
<dbReference type="EMBL" id="GL377685">
    <property type="protein sequence ID" value="EFJ07430.1"/>
    <property type="molecule type" value="Genomic_DNA"/>
</dbReference>
<accession>D8S6U6</accession>
<evidence type="ECO:0000313" key="1">
    <source>
        <dbReference type="EMBL" id="EFJ07430.1"/>
    </source>
</evidence>
<dbReference type="FunCoup" id="D8S6U6">
    <property type="interactions" value="1440"/>
</dbReference>
<evidence type="ECO:0000313" key="2">
    <source>
        <dbReference type="EMBL" id="EFJ19995.1"/>
    </source>
</evidence>
<evidence type="ECO:0000313" key="3">
    <source>
        <dbReference type="Proteomes" id="UP000001514"/>
    </source>
</evidence>
<dbReference type="GO" id="GO:0003713">
    <property type="term" value="F:transcription coactivator activity"/>
    <property type="evidence" value="ECO:0000318"/>
    <property type="project" value="GO_Central"/>
</dbReference>
<keyword evidence="3" id="KW-1185">Reference proteome</keyword>
<dbReference type="Gramene" id="EFJ19995">
    <property type="protein sequence ID" value="EFJ19995"/>
    <property type="gene ID" value="SELMODRAFT_109689"/>
</dbReference>
<dbReference type="KEGG" id="smo:SELMODRAFT_236300"/>
<protein>
    <recommendedName>
        <fullName evidence="4">GRAM domain-containing protein</fullName>
    </recommendedName>
</protein>
<dbReference type="AlphaFoldDB" id="D8S6U6"/>